<evidence type="ECO:0000259" key="18">
    <source>
        <dbReference type="Pfam" id="PF00905"/>
    </source>
</evidence>
<evidence type="ECO:0000256" key="12">
    <source>
        <dbReference type="ARBA" id="ARBA00023268"/>
    </source>
</evidence>
<sequence length="933" mass="104435">MNQQNKFSIREWLNRIIKQLKTFYHEKFKPFLTNLWKKIGLMFKKLAPFLQKIKLLLKKSWHRMATFSKKIFGKIGGFFKKVQTNFSSKRALKKEKRNDNSDQAKVMPLHKAAFTFNVTFSVIKQLGIILIVSVLLIGGLVGGIGAGYFAYLVSDEKVPTYEELSKNIHNLEEVSNLYFANDVPLGTLKTDLVRINVGIQEMSPYLQQAIIATEDEHFYEHDGVVPKAVVRALLQEVTGSASQTGGSTLTQQLVKQQILTNEVSFKRKANEILLAYHLENHFSKQEILEAYLNVSGFGRNNKGQNIAGVEAAAIGIFGKHANELTLSQAAYIAGLPQSPSAYTPYTNTGELRKNLASGIERRNTVLFRMLRENFITQEEYDIAIAYDITQDFLPTENSSTSEYGYVYNAIEKEARLILMQKLYEEDGLTSEAVNADEQLYNKYYEIADKNLRMDGLKIHSTIDKSIYDAQQQVIADYGDALGTTYSYSYTDEETGQVVEEIEPVQVASTLIDNETGRILSFVGGRDFELTQLNHAFDTRRQPGSTIKPILVYAPALEKGVVSPSTIVADTKLAGNYSPNNYDGGQAGLIQVREALKFSYNHSAVKIYQTIMNDTDFNPIDKLKEMGITSLDDTDYDSRPAALGGLTNGVSVLEQTNAFATFANDGTFVDAYLIDRITDKAGNVIYAHEPVVNESVYSPQTAYLLLDMMRGIFQWGPGARSKANLSVNSDWTGKTGTTDEFRDGWFIGFNPKVTLSIWTGYDNKFVTRRLNSASYNETNFDVWTRLANAAYGANPEVMGAGESFYAPNGIVSASVLKATGMLPGKLSAPDGTELEASGEMVTGLFNSKFLPTTTKYDFALGATQGELDKFWHGIVEDAKKKKEEEEKEKKEKEEKEEKEKKDKEAQAEKQEQERKEKEKNKKKQDVELNNGNGS</sequence>
<proteinExistence type="predicted"/>
<evidence type="ECO:0000256" key="11">
    <source>
        <dbReference type="ARBA" id="ARBA00023136"/>
    </source>
</evidence>
<dbReference type="SUPFAM" id="SSF53955">
    <property type="entry name" value="Lysozyme-like"/>
    <property type="match status" value="1"/>
</dbReference>
<evidence type="ECO:0000256" key="4">
    <source>
        <dbReference type="ARBA" id="ARBA00022676"/>
    </source>
</evidence>
<dbReference type="GO" id="GO:0006508">
    <property type="term" value="P:proteolysis"/>
    <property type="evidence" value="ECO:0007669"/>
    <property type="project" value="UniProtKB-KW"/>
</dbReference>
<dbReference type="GO" id="GO:0008360">
    <property type="term" value="P:regulation of cell shape"/>
    <property type="evidence" value="ECO:0007669"/>
    <property type="project" value="UniProtKB-KW"/>
</dbReference>
<evidence type="ECO:0000256" key="14">
    <source>
        <dbReference type="ARBA" id="ARBA00034000"/>
    </source>
</evidence>
<evidence type="ECO:0000313" key="20">
    <source>
        <dbReference type="EMBL" id="SER76020.1"/>
    </source>
</evidence>
<dbReference type="STRING" id="142588.SAMN04488559_10566"/>
<keyword evidence="7" id="KW-0378">Hydrolase</keyword>
<feature type="transmembrane region" description="Helical" evidence="17">
    <location>
        <begin position="126"/>
        <end position="151"/>
    </location>
</feature>
<dbReference type="PANTHER" id="PTHR32282">
    <property type="entry name" value="BINDING PROTEIN TRANSPEPTIDASE, PUTATIVE-RELATED"/>
    <property type="match status" value="1"/>
</dbReference>
<feature type="compositionally biased region" description="Basic and acidic residues" evidence="16">
    <location>
        <begin position="878"/>
        <end position="925"/>
    </location>
</feature>
<evidence type="ECO:0000256" key="8">
    <source>
        <dbReference type="ARBA" id="ARBA00022960"/>
    </source>
</evidence>
<dbReference type="InterPro" id="IPR012338">
    <property type="entry name" value="Beta-lactam/transpept-like"/>
</dbReference>
<keyword evidence="11 17" id="KW-0472">Membrane</keyword>
<dbReference type="AlphaFoldDB" id="A0A1H9RT54"/>
<dbReference type="InterPro" id="IPR001460">
    <property type="entry name" value="PCN-bd_Tpept"/>
</dbReference>
<evidence type="ECO:0000256" key="13">
    <source>
        <dbReference type="ARBA" id="ARBA00023316"/>
    </source>
</evidence>
<keyword evidence="3" id="KW-0645">Protease</keyword>
<keyword evidence="6 17" id="KW-0812">Transmembrane</keyword>
<feature type="domain" description="Penicillin-binding protein transpeptidase" evidence="18">
    <location>
        <begin position="509"/>
        <end position="751"/>
    </location>
</feature>
<organism evidence="20 21">
    <name type="scientific">Isobaculum melis</name>
    <dbReference type="NCBI Taxonomy" id="142588"/>
    <lineage>
        <taxon>Bacteria</taxon>
        <taxon>Bacillati</taxon>
        <taxon>Bacillota</taxon>
        <taxon>Bacilli</taxon>
        <taxon>Lactobacillales</taxon>
        <taxon>Carnobacteriaceae</taxon>
        <taxon>Isobaculum</taxon>
    </lineage>
</organism>
<keyword evidence="1" id="KW-1003">Cell membrane</keyword>
<reference evidence="20 21" key="1">
    <citation type="submission" date="2016-10" db="EMBL/GenBank/DDBJ databases">
        <authorList>
            <person name="de Groot N.N."/>
        </authorList>
    </citation>
    <scope>NUCLEOTIDE SEQUENCE [LARGE SCALE GENOMIC DNA]</scope>
    <source>
        <strain evidence="20 21">DSM 13760</strain>
    </source>
</reference>
<evidence type="ECO:0000256" key="15">
    <source>
        <dbReference type="ARBA" id="ARBA00049902"/>
    </source>
</evidence>
<dbReference type="GO" id="GO:0008658">
    <property type="term" value="F:penicillin binding"/>
    <property type="evidence" value="ECO:0007669"/>
    <property type="project" value="InterPro"/>
</dbReference>
<keyword evidence="4" id="KW-0328">Glycosyltransferase</keyword>
<evidence type="ECO:0000256" key="1">
    <source>
        <dbReference type="ARBA" id="ARBA00022475"/>
    </source>
</evidence>
<keyword evidence="2" id="KW-0121">Carboxypeptidase</keyword>
<keyword evidence="8" id="KW-0133">Cell shape</keyword>
<dbReference type="Gene3D" id="3.40.50.12800">
    <property type="match status" value="1"/>
</dbReference>
<evidence type="ECO:0000256" key="17">
    <source>
        <dbReference type="SAM" id="Phobius"/>
    </source>
</evidence>
<dbReference type="Gene3D" id="3.90.1310.40">
    <property type="match status" value="1"/>
</dbReference>
<dbReference type="Gene3D" id="1.10.3810.10">
    <property type="entry name" value="Biosynthetic peptidoglycan transglycosylase-like"/>
    <property type="match status" value="1"/>
</dbReference>
<dbReference type="InterPro" id="IPR001264">
    <property type="entry name" value="Glyco_trans_51"/>
</dbReference>
<dbReference type="InterPro" id="IPR023346">
    <property type="entry name" value="Lysozyme-like_dom_sf"/>
</dbReference>
<evidence type="ECO:0000256" key="10">
    <source>
        <dbReference type="ARBA" id="ARBA00022989"/>
    </source>
</evidence>
<evidence type="ECO:0000256" key="16">
    <source>
        <dbReference type="SAM" id="MobiDB-lite"/>
    </source>
</evidence>
<evidence type="ECO:0000256" key="9">
    <source>
        <dbReference type="ARBA" id="ARBA00022984"/>
    </source>
</evidence>
<accession>A0A1H9RT54</accession>
<dbReference type="Pfam" id="PF00905">
    <property type="entry name" value="Transpeptidase"/>
    <property type="match status" value="1"/>
</dbReference>
<comment type="catalytic activity">
    <reaction evidence="15">
        <text>[GlcNAc-(1-&gt;4)-Mur2Ac(oyl-L-Ala-gamma-D-Glu-L-Lys-D-Ala-D-Ala)](n)-di-trans,octa-cis-undecaprenyl diphosphate + beta-D-GlcNAc-(1-&gt;4)-Mur2Ac(oyl-L-Ala-gamma-D-Glu-L-Lys-D-Ala-D-Ala)-di-trans,octa-cis-undecaprenyl diphosphate = [GlcNAc-(1-&gt;4)-Mur2Ac(oyl-L-Ala-gamma-D-Glu-L-Lys-D-Ala-D-Ala)](n+1)-di-trans,octa-cis-undecaprenyl diphosphate + di-trans,octa-cis-undecaprenyl diphosphate + H(+)</text>
        <dbReference type="Rhea" id="RHEA:23708"/>
        <dbReference type="Rhea" id="RHEA-COMP:9602"/>
        <dbReference type="Rhea" id="RHEA-COMP:9603"/>
        <dbReference type="ChEBI" id="CHEBI:15378"/>
        <dbReference type="ChEBI" id="CHEBI:58405"/>
        <dbReference type="ChEBI" id="CHEBI:60033"/>
        <dbReference type="ChEBI" id="CHEBI:78435"/>
        <dbReference type="EC" id="2.4.99.28"/>
    </reaction>
</comment>
<keyword evidence="12" id="KW-0511">Multifunctional enzyme</keyword>
<dbReference type="GO" id="GO:0030288">
    <property type="term" value="C:outer membrane-bounded periplasmic space"/>
    <property type="evidence" value="ECO:0007669"/>
    <property type="project" value="TreeGrafter"/>
</dbReference>
<dbReference type="Pfam" id="PF00912">
    <property type="entry name" value="Transgly"/>
    <property type="match status" value="1"/>
</dbReference>
<protein>
    <submittedName>
        <fullName evidence="20">Penicillin-binding protein</fullName>
    </submittedName>
</protein>
<keyword evidence="5" id="KW-0808">Transferase</keyword>
<dbReference type="OrthoDB" id="9766909at2"/>
<evidence type="ECO:0000256" key="5">
    <source>
        <dbReference type="ARBA" id="ARBA00022679"/>
    </source>
</evidence>
<dbReference type="GO" id="GO:0008955">
    <property type="term" value="F:peptidoglycan glycosyltransferase activity"/>
    <property type="evidence" value="ECO:0007669"/>
    <property type="project" value="UniProtKB-EC"/>
</dbReference>
<evidence type="ECO:0000256" key="6">
    <source>
        <dbReference type="ARBA" id="ARBA00022692"/>
    </source>
</evidence>
<dbReference type="GO" id="GO:0009002">
    <property type="term" value="F:serine-type D-Ala-D-Ala carboxypeptidase activity"/>
    <property type="evidence" value="ECO:0007669"/>
    <property type="project" value="UniProtKB-EC"/>
</dbReference>
<comment type="catalytic activity">
    <reaction evidence="14">
        <text>Preferential cleavage: (Ac)2-L-Lys-D-Ala-|-D-Ala. Also transpeptidation of peptidyl-alanyl moieties that are N-acyl substituents of D-alanine.</text>
        <dbReference type="EC" id="3.4.16.4"/>
    </reaction>
</comment>
<gene>
    <name evidence="20" type="ORF">SAMN04488559_10566</name>
</gene>
<feature type="region of interest" description="Disordered" evidence="16">
    <location>
        <begin position="878"/>
        <end position="933"/>
    </location>
</feature>
<dbReference type="PANTHER" id="PTHR32282:SF32">
    <property type="entry name" value="PENICILLIN-BINDING PROTEIN 2A"/>
    <property type="match status" value="1"/>
</dbReference>
<evidence type="ECO:0000256" key="2">
    <source>
        <dbReference type="ARBA" id="ARBA00022645"/>
    </source>
</evidence>
<dbReference type="GO" id="GO:0071555">
    <property type="term" value="P:cell wall organization"/>
    <property type="evidence" value="ECO:0007669"/>
    <property type="project" value="UniProtKB-KW"/>
</dbReference>
<keyword evidence="10 17" id="KW-1133">Transmembrane helix</keyword>
<name>A0A1H9RT54_9LACT</name>
<evidence type="ECO:0000256" key="7">
    <source>
        <dbReference type="ARBA" id="ARBA00022801"/>
    </source>
</evidence>
<dbReference type="InterPro" id="IPR050396">
    <property type="entry name" value="Glycosyltr_51/Transpeptidase"/>
</dbReference>
<dbReference type="SUPFAM" id="SSF56601">
    <property type="entry name" value="beta-lactamase/transpeptidase-like"/>
    <property type="match status" value="1"/>
</dbReference>
<dbReference type="Gene3D" id="3.40.710.10">
    <property type="entry name" value="DD-peptidase/beta-lactamase superfamily"/>
    <property type="match status" value="1"/>
</dbReference>
<evidence type="ECO:0000313" key="21">
    <source>
        <dbReference type="Proteomes" id="UP000198948"/>
    </source>
</evidence>
<dbReference type="EMBL" id="FOHA01000005">
    <property type="protein sequence ID" value="SER76020.1"/>
    <property type="molecule type" value="Genomic_DNA"/>
</dbReference>
<keyword evidence="9" id="KW-0573">Peptidoglycan synthesis</keyword>
<dbReference type="InterPro" id="IPR036950">
    <property type="entry name" value="PBP_transglycosylase"/>
</dbReference>
<evidence type="ECO:0000259" key="19">
    <source>
        <dbReference type="Pfam" id="PF00912"/>
    </source>
</evidence>
<feature type="domain" description="Glycosyl transferase family 51" evidence="19">
    <location>
        <begin position="185"/>
        <end position="369"/>
    </location>
</feature>
<dbReference type="Proteomes" id="UP000198948">
    <property type="component" value="Unassembled WGS sequence"/>
</dbReference>
<keyword evidence="13" id="KW-0961">Cell wall biogenesis/degradation</keyword>
<dbReference type="GO" id="GO:0009252">
    <property type="term" value="P:peptidoglycan biosynthetic process"/>
    <property type="evidence" value="ECO:0007669"/>
    <property type="project" value="UniProtKB-KW"/>
</dbReference>
<evidence type="ECO:0000256" key="3">
    <source>
        <dbReference type="ARBA" id="ARBA00022670"/>
    </source>
</evidence>
<keyword evidence="21" id="KW-1185">Reference proteome</keyword>